<keyword evidence="2" id="KW-1185">Reference proteome</keyword>
<organism evidence="1 2">
    <name type="scientific">Qingrenia yutianensis</name>
    <dbReference type="NCBI Taxonomy" id="2763676"/>
    <lineage>
        <taxon>Bacteria</taxon>
        <taxon>Bacillati</taxon>
        <taxon>Bacillota</taxon>
        <taxon>Clostridia</taxon>
        <taxon>Eubacteriales</taxon>
        <taxon>Oscillospiraceae</taxon>
        <taxon>Qingrenia</taxon>
    </lineage>
</organism>
<reference evidence="1" key="1">
    <citation type="submission" date="2020-08" db="EMBL/GenBank/DDBJ databases">
        <title>Genome public.</title>
        <authorList>
            <person name="Liu C."/>
            <person name="Sun Q."/>
        </authorList>
    </citation>
    <scope>NUCLEOTIDE SEQUENCE</scope>
    <source>
        <strain evidence="1">NSJ-50</strain>
    </source>
</reference>
<evidence type="ECO:0000313" key="2">
    <source>
        <dbReference type="Proteomes" id="UP000647416"/>
    </source>
</evidence>
<dbReference type="Proteomes" id="UP000647416">
    <property type="component" value="Unassembled WGS sequence"/>
</dbReference>
<dbReference type="RefSeq" id="WP_262432190.1">
    <property type="nucleotide sequence ID" value="NZ_JACRTE010000008.1"/>
</dbReference>
<accession>A0A926F6Q4</accession>
<dbReference type="AlphaFoldDB" id="A0A926F6Q4"/>
<comment type="caution">
    <text evidence="1">The sequence shown here is derived from an EMBL/GenBank/DDBJ whole genome shotgun (WGS) entry which is preliminary data.</text>
</comment>
<evidence type="ECO:0000313" key="1">
    <source>
        <dbReference type="EMBL" id="MBC8596808.1"/>
    </source>
</evidence>
<proteinExistence type="predicted"/>
<dbReference type="EMBL" id="JACRTE010000008">
    <property type="protein sequence ID" value="MBC8596808.1"/>
    <property type="molecule type" value="Genomic_DNA"/>
</dbReference>
<name>A0A926F6Q4_9FIRM</name>
<sequence>MKYVLLTAAVLAFFAFGYFLMDRIDRFLCENQKAIQNEESDSKNTQILLSSDLTDDEILKEIHGFKKNHSKTGMLLYDKNMNTFY</sequence>
<protein>
    <submittedName>
        <fullName evidence="1">Uncharacterized protein</fullName>
    </submittedName>
</protein>
<gene>
    <name evidence="1" type="ORF">H8706_08005</name>
</gene>